<gene>
    <name evidence="3" type="ORF">DWB78_06945</name>
    <name evidence="4" type="ORF">SAMN05216278_2593</name>
</gene>
<dbReference type="Proteomes" id="UP000255421">
    <property type="component" value="Unassembled WGS sequence"/>
</dbReference>
<evidence type="ECO:0000313" key="6">
    <source>
        <dbReference type="Proteomes" id="UP000255421"/>
    </source>
</evidence>
<reference evidence="3 6" key="3">
    <citation type="submission" date="2018-07" db="EMBL/GenBank/DDBJ databases">
        <title>Genome sequence of extremly halophilic archaeon Halopelagius longus strain BC12-B1.</title>
        <authorList>
            <person name="Zhang X."/>
        </authorList>
    </citation>
    <scope>NUCLEOTIDE SEQUENCE [LARGE SCALE GENOMIC DNA]</scope>
    <source>
        <strain evidence="3 6">BC12-B1</strain>
    </source>
</reference>
<dbReference type="PANTHER" id="PTHR46268">
    <property type="entry name" value="STRESS RESPONSE PROTEIN NHAX"/>
    <property type="match status" value="1"/>
</dbReference>
<dbReference type="Gene3D" id="3.40.50.620">
    <property type="entry name" value="HUPs"/>
    <property type="match status" value="2"/>
</dbReference>
<dbReference type="RefSeq" id="WP_092537963.1">
    <property type="nucleotide sequence ID" value="NZ_FNKQ01000003.1"/>
</dbReference>
<name>A0A1H1DUJ0_9EURY</name>
<accession>A0A1H1DUJ0</accession>
<feature type="domain" description="UspA" evidence="2">
    <location>
        <begin position="152"/>
        <end position="270"/>
    </location>
</feature>
<dbReference type="SUPFAM" id="SSF52402">
    <property type="entry name" value="Adenine nucleotide alpha hydrolases-like"/>
    <property type="match status" value="2"/>
</dbReference>
<dbReference type="CDD" id="cd00293">
    <property type="entry name" value="USP-like"/>
    <property type="match status" value="1"/>
</dbReference>
<dbReference type="Pfam" id="PF00582">
    <property type="entry name" value="Usp"/>
    <property type="match status" value="2"/>
</dbReference>
<evidence type="ECO:0000313" key="5">
    <source>
        <dbReference type="Proteomes" id="UP000199289"/>
    </source>
</evidence>
<protein>
    <submittedName>
        <fullName evidence="3 4">Universal stress protein</fullName>
    </submittedName>
</protein>
<dbReference type="EMBL" id="QQST01000001">
    <property type="protein sequence ID" value="RDI71476.1"/>
    <property type="molecule type" value="Genomic_DNA"/>
</dbReference>
<evidence type="ECO:0000259" key="2">
    <source>
        <dbReference type="Pfam" id="PF00582"/>
    </source>
</evidence>
<dbReference type="PANTHER" id="PTHR46268:SF6">
    <property type="entry name" value="UNIVERSAL STRESS PROTEIN UP12"/>
    <property type="match status" value="1"/>
</dbReference>
<reference evidence="4" key="2">
    <citation type="submission" date="2016-10" db="EMBL/GenBank/DDBJ databases">
        <authorList>
            <person name="de Groot N.N."/>
        </authorList>
    </citation>
    <scope>NUCLEOTIDE SEQUENCE [LARGE SCALE GENOMIC DNA]</scope>
    <source>
        <strain evidence="4">CGMCC 1.12397</strain>
    </source>
</reference>
<reference evidence="5" key="1">
    <citation type="submission" date="2016-10" db="EMBL/GenBank/DDBJ databases">
        <authorList>
            <person name="Varghese N."/>
            <person name="Submissions S."/>
        </authorList>
    </citation>
    <scope>NUCLEOTIDE SEQUENCE [LARGE SCALE GENOMIC DNA]</scope>
    <source>
        <strain evidence="5">CGMCC 1.12397</strain>
    </source>
</reference>
<evidence type="ECO:0000313" key="3">
    <source>
        <dbReference type="EMBL" id="RDI71476.1"/>
    </source>
</evidence>
<dbReference type="AlphaFoldDB" id="A0A1H1DUJ0"/>
<proteinExistence type="inferred from homology"/>
<dbReference type="OrthoDB" id="43026at2157"/>
<keyword evidence="6" id="KW-1185">Reference proteome</keyword>
<feature type="domain" description="UspA" evidence="2">
    <location>
        <begin position="9"/>
        <end position="141"/>
    </location>
</feature>
<organism evidence="4 5">
    <name type="scientific">Halopelagius longus</name>
    <dbReference type="NCBI Taxonomy" id="1236180"/>
    <lineage>
        <taxon>Archaea</taxon>
        <taxon>Methanobacteriati</taxon>
        <taxon>Methanobacteriota</taxon>
        <taxon>Stenosarchaea group</taxon>
        <taxon>Halobacteria</taxon>
        <taxon>Halobacteriales</taxon>
        <taxon>Haloferacaceae</taxon>
    </lineage>
</organism>
<dbReference type="EMBL" id="FNKQ01000003">
    <property type="protein sequence ID" value="SDQ80222.1"/>
    <property type="molecule type" value="Genomic_DNA"/>
</dbReference>
<dbReference type="InterPro" id="IPR006016">
    <property type="entry name" value="UspA"/>
</dbReference>
<dbReference type="InterPro" id="IPR014729">
    <property type="entry name" value="Rossmann-like_a/b/a_fold"/>
</dbReference>
<evidence type="ECO:0000256" key="1">
    <source>
        <dbReference type="ARBA" id="ARBA00008791"/>
    </source>
</evidence>
<evidence type="ECO:0000313" key="4">
    <source>
        <dbReference type="EMBL" id="SDQ80222.1"/>
    </source>
</evidence>
<dbReference type="Proteomes" id="UP000199289">
    <property type="component" value="Unassembled WGS sequence"/>
</dbReference>
<comment type="similarity">
    <text evidence="1">Belongs to the universal stress protein A family.</text>
</comment>
<sequence>MADDGTGGPVLVGLDDPAHVQQLVRTAGDLARLGDGTVRLVTVVVKPHDSPFGLFDDETIVREYGGDSRELVERADAPADVTVERDVVVARSPTRGLLKAVEKTDPSALLVGWRERSRRSDAVLGTTVDALVERAECDLYVERVGREADGVDSVLLPVAGGPHVDVAAMMAAAIAVRNDARVVVFSVADADTDVAAATEFAEEGHRTLATVSGVEPAVETVVREAANPTDAVGEEAANHDVVVLGATRRGALRRRLVGSVARRIVRRTDETIILARDGAVVGGPIHRLGELLRR</sequence>